<dbReference type="InterPro" id="IPR003593">
    <property type="entry name" value="AAA+_ATPase"/>
</dbReference>
<dbReference type="Pfam" id="PF00664">
    <property type="entry name" value="ABC_membrane"/>
    <property type="match status" value="1"/>
</dbReference>
<dbReference type="PROSITE" id="PS50929">
    <property type="entry name" value="ABC_TM1F"/>
    <property type="match status" value="1"/>
</dbReference>
<keyword evidence="4 10" id="KW-0067">ATP-binding</keyword>
<sequence length="544" mass="60475">MSQTKVAHLPRWAAILQVIASIFGLIQIALIAKIIGVVVLERQYKVVFMVLIFFISGLMRFAIDALGCRVAFKFAYSFVSQKRQEMLERWRNISPLDINCPSSGKVASVFSEQSEMVVSYLSRFQPIALKACILPIIIFFLVLYYSWIAAFILLITAPLIPLFMILIGWHAKEASQKHLSEVGELNAMLIDRLKGLLTIRSLDAVEITAQKLRDHSENLCRRTMEVLKIAFLSSAVLELFSSLSVAMIAVYVGFSLLGQINFGAWGRQITLYEGLFILLLAPAFFEPLRELSSVWHERAAGEVALKQLETLGNRALRMVPVDHKMISCKGPPSVHLQDICFRYNKIDRLLFNKFNLSVFPGEHIALFGPSGCGKSTILSLIAGFVIPEEGHIRVGNIAINGYTILSARSRMAWVDQNPYFFSGSIKSNLRLALLEANDQQISNALKDVFLDIAPDTLIGEGGMGLSGGEALRLALARTLLKPNVDIFLIDEPTAHLDSETASFITKSLLSVTKNHTLIVSTHDIKLASLMDRVIPIEDIKNSLI</sequence>
<dbReference type="GO" id="GO:0005524">
    <property type="term" value="F:ATP binding"/>
    <property type="evidence" value="ECO:0007669"/>
    <property type="project" value="UniProtKB-KW"/>
</dbReference>
<dbReference type="EMBL" id="CP003789">
    <property type="protein sequence ID" value="AGA64135.1"/>
    <property type="molecule type" value="Genomic_DNA"/>
</dbReference>
<dbReference type="Proteomes" id="UP000010799">
    <property type="component" value="Chromosome"/>
</dbReference>
<dbReference type="SUPFAM" id="SSF90123">
    <property type="entry name" value="ABC transporter transmembrane region"/>
    <property type="match status" value="1"/>
</dbReference>
<feature type="domain" description="ABC transmembrane type-1" evidence="9">
    <location>
        <begin position="12"/>
        <end position="300"/>
    </location>
</feature>
<dbReference type="SMART" id="SM00382">
    <property type="entry name" value="AAA"/>
    <property type="match status" value="1"/>
</dbReference>
<dbReference type="KEGG" id="lcc:B488_01420"/>
<dbReference type="InterPro" id="IPR014216">
    <property type="entry name" value="ABC_transptr_CydD"/>
</dbReference>
<dbReference type="CDD" id="cd03228">
    <property type="entry name" value="ABCC_MRP_Like"/>
    <property type="match status" value="1"/>
</dbReference>
<dbReference type="InterPro" id="IPR036640">
    <property type="entry name" value="ABC1_TM_sf"/>
</dbReference>
<dbReference type="PANTHER" id="PTHR24221">
    <property type="entry name" value="ATP-BINDING CASSETTE SUB-FAMILY B"/>
    <property type="match status" value="1"/>
</dbReference>
<evidence type="ECO:0000256" key="5">
    <source>
        <dbReference type="ARBA" id="ARBA00022989"/>
    </source>
</evidence>
<reference evidence="10 11" key="1">
    <citation type="journal article" date="2012" name="Stand. Genomic Sci.">
        <title>Complete genome sequence of Liberibacter crescens BT-1.</title>
        <authorList>
            <person name="Leonard M.T."/>
            <person name="Fagen J.R."/>
            <person name="Davis-Richardson A.G."/>
            <person name="Davis M.J."/>
            <person name="Triplett E.W."/>
        </authorList>
    </citation>
    <scope>NUCLEOTIDE SEQUENCE [LARGE SCALE GENOMIC DNA]</scope>
    <source>
        <strain evidence="10 11">BT-1</strain>
    </source>
</reference>
<dbReference type="GO" id="GO:0016887">
    <property type="term" value="F:ATP hydrolysis activity"/>
    <property type="evidence" value="ECO:0007669"/>
    <property type="project" value="InterPro"/>
</dbReference>
<dbReference type="GO" id="GO:0034040">
    <property type="term" value="F:ATPase-coupled lipid transmembrane transporter activity"/>
    <property type="evidence" value="ECO:0007669"/>
    <property type="project" value="TreeGrafter"/>
</dbReference>
<dbReference type="PATRIC" id="fig|1215343.11.peg.149"/>
<keyword evidence="6 7" id="KW-0472">Membrane</keyword>
<dbReference type="GO" id="GO:0140359">
    <property type="term" value="F:ABC-type transporter activity"/>
    <property type="evidence" value="ECO:0007669"/>
    <property type="project" value="InterPro"/>
</dbReference>
<dbReference type="InterPro" id="IPR003439">
    <property type="entry name" value="ABC_transporter-like_ATP-bd"/>
</dbReference>
<evidence type="ECO:0000256" key="7">
    <source>
        <dbReference type="SAM" id="Phobius"/>
    </source>
</evidence>
<dbReference type="SUPFAM" id="SSF52540">
    <property type="entry name" value="P-loop containing nucleoside triphosphate hydrolases"/>
    <property type="match status" value="1"/>
</dbReference>
<feature type="transmembrane region" description="Helical" evidence="7">
    <location>
        <begin position="46"/>
        <end position="63"/>
    </location>
</feature>
<accession>L0ETI3</accession>
<dbReference type="InterPro" id="IPR027417">
    <property type="entry name" value="P-loop_NTPase"/>
</dbReference>
<dbReference type="PANTHER" id="PTHR24221:SF261">
    <property type="entry name" value="GLUTATHIONE_L-CYSTEINE TRANSPORT SYSTEM ATP-BINDING_PERMEASE PROTEIN CYDD"/>
    <property type="match status" value="1"/>
</dbReference>
<dbReference type="eggNOG" id="COG4988">
    <property type="taxonomic scope" value="Bacteria"/>
</dbReference>
<protein>
    <submittedName>
        <fullName evidence="10">Transport ATP-binding protein CydD</fullName>
    </submittedName>
</protein>
<keyword evidence="2 7" id="KW-0812">Transmembrane</keyword>
<dbReference type="Gene3D" id="3.40.50.300">
    <property type="entry name" value="P-loop containing nucleotide triphosphate hydrolases"/>
    <property type="match status" value="1"/>
</dbReference>
<dbReference type="STRING" id="1215343.B488_01420"/>
<dbReference type="InterPro" id="IPR011527">
    <property type="entry name" value="ABC1_TM_dom"/>
</dbReference>
<keyword evidence="5 7" id="KW-1133">Transmembrane helix</keyword>
<evidence type="ECO:0000259" key="9">
    <source>
        <dbReference type="PROSITE" id="PS50929"/>
    </source>
</evidence>
<name>L0ETI3_LIBCB</name>
<organism evidence="10 11">
    <name type="scientific">Liberibacter crescens (strain BT-1)</name>
    <dbReference type="NCBI Taxonomy" id="1215343"/>
    <lineage>
        <taxon>Bacteria</taxon>
        <taxon>Pseudomonadati</taxon>
        <taxon>Pseudomonadota</taxon>
        <taxon>Alphaproteobacteria</taxon>
        <taxon>Hyphomicrobiales</taxon>
        <taxon>Rhizobiaceae</taxon>
        <taxon>Liberibacter</taxon>
    </lineage>
</organism>
<evidence type="ECO:0000256" key="3">
    <source>
        <dbReference type="ARBA" id="ARBA00022741"/>
    </source>
</evidence>
<comment type="subcellular location">
    <subcellularLocation>
        <location evidence="1">Cell membrane</location>
        <topology evidence="1">Multi-pass membrane protein</topology>
    </subcellularLocation>
</comment>
<evidence type="ECO:0000259" key="8">
    <source>
        <dbReference type="PROSITE" id="PS50893"/>
    </source>
</evidence>
<dbReference type="AlphaFoldDB" id="L0ETI3"/>
<feature type="domain" description="ABC transporter" evidence="8">
    <location>
        <begin position="334"/>
        <end position="544"/>
    </location>
</feature>
<feature type="transmembrane region" description="Helical" evidence="7">
    <location>
        <begin position="12"/>
        <end position="40"/>
    </location>
</feature>
<feature type="transmembrane region" description="Helical" evidence="7">
    <location>
        <begin position="127"/>
        <end position="145"/>
    </location>
</feature>
<dbReference type="PROSITE" id="PS50893">
    <property type="entry name" value="ABC_TRANSPORTER_2"/>
    <property type="match status" value="1"/>
</dbReference>
<evidence type="ECO:0000256" key="2">
    <source>
        <dbReference type="ARBA" id="ARBA00022692"/>
    </source>
</evidence>
<feature type="transmembrane region" description="Helical" evidence="7">
    <location>
        <begin position="229"/>
        <end position="257"/>
    </location>
</feature>
<evidence type="ECO:0000313" key="10">
    <source>
        <dbReference type="EMBL" id="AGA64135.1"/>
    </source>
</evidence>
<proteinExistence type="predicted"/>
<dbReference type="HOGENOM" id="CLU_000604_84_9_5"/>
<dbReference type="RefSeq" id="WP_015272562.1">
    <property type="nucleotide sequence ID" value="NC_019907.1"/>
</dbReference>
<dbReference type="Pfam" id="PF00005">
    <property type="entry name" value="ABC_tran"/>
    <property type="match status" value="1"/>
</dbReference>
<keyword evidence="3" id="KW-0547">Nucleotide-binding</keyword>
<dbReference type="InterPro" id="IPR039421">
    <property type="entry name" value="Type_1_exporter"/>
</dbReference>
<dbReference type="Gene3D" id="1.20.1560.10">
    <property type="entry name" value="ABC transporter type 1, transmembrane domain"/>
    <property type="match status" value="1"/>
</dbReference>
<dbReference type="GO" id="GO:0005886">
    <property type="term" value="C:plasma membrane"/>
    <property type="evidence" value="ECO:0007669"/>
    <property type="project" value="UniProtKB-SubCell"/>
</dbReference>
<dbReference type="CDD" id="cd18584">
    <property type="entry name" value="ABC_6TM_AarD_CydD"/>
    <property type="match status" value="1"/>
</dbReference>
<gene>
    <name evidence="10" type="ordered locus">B488_01420</name>
</gene>
<feature type="transmembrane region" description="Helical" evidence="7">
    <location>
        <begin position="151"/>
        <end position="169"/>
    </location>
</feature>
<keyword evidence="11" id="KW-1185">Reference proteome</keyword>
<evidence type="ECO:0000313" key="11">
    <source>
        <dbReference type="Proteomes" id="UP000010799"/>
    </source>
</evidence>
<evidence type="ECO:0000256" key="4">
    <source>
        <dbReference type="ARBA" id="ARBA00022840"/>
    </source>
</evidence>
<evidence type="ECO:0000256" key="6">
    <source>
        <dbReference type="ARBA" id="ARBA00023136"/>
    </source>
</evidence>
<dbReference type="GO" id="GO:0042883">
    <property type="term" value="P:cysteine transport"/>
    <property type="evidence" value="ECO:0007669"/>
    <property type="project" value="InterPro"/>
</dbReference>
<dbReference type="NCBIfam" id="TIGR02857">
    <property type="entry name" value="CydD"/>
    <property type="match status" value="1"/>
</dbReference>
<evidence type="ECO:0000256" key="1">
    <source>
        <dbReference type="ARBA" id="ARBA00004651"/>
    </source>
</evidence>